<dbReference type="Proteomes" id="UP000178187">
    <property type="component" value="Unassembled WGS sequence"/>
</dbReference>
<dbReference type="SUPFAM" id="SSF52540">
    <property type="entry name" value="P-loop containing nucleoside triphosphate hydrolases"/>
    <property type="match status" value="1"/>
</dbReference>
<comment type="caution">
    <text evidence="2">The sequence shown here is derived from an EMBL/GenBank/DDBJ whole genome shotgun (WGS) entry which is preliminary data.</text>
</comment>
<evidence type="ECO:0000313" key="3">
    <source>
        <dbReference type="Proteomes" id="UP000178187"/>
    </source>
</evidence>
<dbReference type="InterPro" id="IPR052026">
    <property type="entry name" value="ExeA_AAA_ATPase_DNA-bind"/>
</dbReference>
<reference evidence="2 3" key="1">
    <citation type="journal article" date="2016" name="Nat. Commun.">
        <title>Thousands of microbial genomes shed light on interconnected biogeochemical processes in an aquifer system.</title>
        <authorList>
            <person name="Anantharaman K."/>
            <person name="Brown C.T."/>
            <person name="Hug L.A."/>
            <person name="Sharon I."/>
            <person name="Castelle C.J."/>
            <person name="Probst A.J."/>
            <person name="Thomas B.C."/>
            <person name="Singh A."/>
            <person name="Wilkins M.J."/>
            <person name="Karaoz U."/>
            <person name="Brodie E.L."/>
            <person name="Williams K.H."/>
            <person name="Hubbard S.S."/>
            <person name="Banfield J.F."/>
        </authorList>
    </citation>
    <scope>NUCLEOTIDE SEQUENCE [LARGE SCALE GENOMIC DNA]</scope>
</reference>
<dbReference type="GO" id="GO:0016887">
    <property type="term" value="F:ATP hydrolysis activity"/>
    <property type="evidence" value="ECO:0007669"/>
    <property type="project" value="InterPro"/>
</dbReference>
<sequence>MSYFKLLGFEKEPFSTSPDPDFFYLTKEHEAALTNILIELRLRRGLSVILGDVGTGKTSLSRKLIQCLKERDDFVMHIVLDPCFESEHLLLTSLIRNFEVNMDQFLYHIQPNHTADRLTVLDLKEVLEKFLYQKSMVEQKTVVLVIDEAQKLNEASIEMLRVLLNYETNDRKLLQLVLLGQLELHSRMIRIPNFFDRVSFKFTLNPLGFQETKDMINFRIKQAGYNAKSHLFLDEAIYVVHKASRGYPRKITLLCHRALKHLVMKNQWVVDENIMKEIIEEDIRAGWVSQILH</sequence>
<evidence type="ECO:0000313" key="2">
    <source>
        <dbReference type="EMBL" id="OGW98817.1"/>
    </source>
</evidence>
<dbReference type="SMART" id="SM00382">
    <property type="entry name" value="AAA"/>
    <property type="match status" value="1"/>
</dbReference>
<evidence type="ECO:0000259" key="1">
    <source>
        <dbReference type="SMART" id="SM00382"/>
    </source>
</evidence>
<protein>
    <recommendedName>
        <fullName evidence="1">AAA+ ATPase domain-containing protein</fullName>
    </recommendedName>
</protein>
<dbReference type="Pfam" id="PF13401">
    <property type="entry name" value="AAA_22"/>
    <property type="match status" value="1"/>
</dbReference>
<proteinExistence type="predicted"/>
<dbReference type="PANTHER" id="PTHR35894">
    <property type="entry name" value="GENERAL SECRETION PATHWAY PROTEIN A-RELATED"/>
    <property type="match status" value="1"/>
</dbReference>
<accession>A0A1G1L0X0</accession>
<feature type="domain" description="AAA+ ATPase" evidence="1">
    <location>
        <begin position="43"/>
        <end position="205"/>
    </location>
</feature>
<name>A0A1G1L0X0_9BACT</name>
<dbReference type="InterPro" id="IPR027417">
    <property type="entry name" value="P-loop_NTPase"/>
</dbReference>
<dbReference type="InterPro" id="IPR003593">
    <property type="entry name" value="AAA+_ATPase"/>
</dbReference>
<dbReference type="AlphaFoldDB" id="A0A1G1L0X0"/>
<dbReference type="InterPro" id="IPR049945">
    <property type="entry name" value="AAA_22"/>
</dbReference>
<organism evidence="2 3">
    <name type="scientific">Candidatus Danuiimicrobium aquiferis</name>
    <dbReference type="NCBI Taxonomy" id="1801832"/>
    <lineage>
        <taxon>Bacteria</taxon>
        <taxon>Pseudomonadati</taxon>
        <taxon>Candidatus Omnitrophota</taxon>
        <taxon>Candidatus Danuiimicrobium</taxon>
    </lineage>
</organism>
<dbReference type="EMBL" id="MHFR01000026">
    <property type="protein sequence ID" value="OGW98817.1"/>
    <property type="molecule type" value="Genomic_DNA"/>
</dbReference>
<dbReference type="Gene3D" id="3.40.50.300">
    <property type="entry name" value="P-loop containing nucleotide triphosphate hydrolases"/>
    <property type="match status" value="1"/>
</dbReference>
<gene>
    <name evidence="2" type="ORF">A3G33_07975</name>
</gene>
<dbReference type="PANTHER" id="PTHR35894:SF1">
    <property type="entry name" value="PHOSPHORIBULOKINASE _ URIDINE KINASE FAMILY"/>
    <property type="match status" value="1"/>
</dbReference>